<keyword evidence="3" id="KW-1185">Reference proteome</keyword>
<evidence type="ECO:0000313" key="2">
    <source>
        <dbReference type="EMBL" id="CBX97796.1"/>
    </source>
</evidence>
<keyword evidence="1" id="KW-0472">Membrane</keyword>
<dbReference type="EMBL" id="FP929132">
    <property type="protein sequence ID" value="CBX97796.1"/>
    <property type="molecule type" value="Genomic_DNA"/>
</dbReference>
<dbReference type="InParanoid" id="E5A2K0"/>
<organism evidence="3">
    <name type="scientific">Leptosphaeria maculans (strain JN3 / isolate v23.1.3 / race Av1-4-5-6-7-8)</name>
    <name type="common">Blackleg fungus</name>
    <name type="synonym">Phoma lingam</name>
    <dbReference type="NCBI Taxonomy" id="985895"/>
    <lineage>
        <taxon>Eukaryota</taxon>
        <taxon>Fungi</taxon>
        <taxon>Dikarya</taxon>
        <taxon>Ascomycota</taxon>
        <taxon>Pezizomycotina</taxon>
        <taxon>Dothideomycetes</taxon>
        <taxon>Pleosporomycetidae</taxon>
        <taxon>Pleosporales</taxon>
        <taxon>Pleosporineae</taxon>
        <taxon>Leptosphaeriaceae</taxon>
        <taxon>Plenodomus</taxon>
        <taxon>Plenodomus lingam/Leptosphaeria maculans species complex</taxon>
    </lineage>
</organism>
<reference evidence="3" key="1">
    <citation type="journal article" date="2011" name="Nat. Commun.">
        <title>Effector diversification within compartments of the Leptosphaeria maculans genome affected by Repeat-Induced Point mutations.</title>
        <authorList>
            <person name="Rouxel T."/>
            <person name="Grandaubert J."/>
            <person name="Hane J.K."/>
            <person name="Hoede C."/>
            <person name="van de Wouw A.P."/>
            <person name="Couloux A."/>
            <person name="Dominguez V."/>
            <person name="Anthouard V."/>
            <person name="Bally P."/>
            <person name="Bourras S."/>
            <person name="Cozijnsen A.J."/>
            <person name="Ciuffetti L.M."/>
            <person name="Degrave A."/>
            <person name="Dilmaghani A."/>
            <person name="Duret L."/>
            <person name="Fudal I."/>
            <person name="Goodwin S.B."/>
            <person name="Gout L."/>
            <person name="Glaser N."/>
            <person name="Linglin J."/>
            <person name="Kema G.H.J."/>
            <person name="Lapalu N."/>
            <person name="Lawrence C.B."/>
            <person name="May K."/>
            <person name="Meyer M."/>
            <person name="Ollivier B."/>
            <person name="Poulain J."/>
            <person name="Schoch C.L."/>
            <person name="Simon A."/>
            <person name="Spatafora J.W."/>
            <person name="Stachowiak A."/>
            <person name="Turgeon B.G."/>
            <person name="Tyler B.M."/>
            <person name="Vincent D."/>
            <person name="Weissenbach J."/>
            <person name="Amselem J."/>
            <person name="Quesneville H."/>
            <person name="Oliver R.P."/>
            <person name="Wincker P."/>
            <person name="Balesdent M.-H."/>
            <person name="Howlett B.J."/>
        </authorList>
    </citation>
    <scope>NUCLEOTIDE SEQUENCE [LARGE SCALE GENOMIC DNA]</scope>
    <source>
        <strain evidence="3">JN3 / isolate v23.1.3 / race Av1-4-5-6-7-8</strain>
    </source>
</reference>
<dbReference type="Proteomes" id="UP000002668">
    <property type="component" value="Genome"/>
</dbReference>
<accession>E5A2K0</accession>
<feature type="transmembrane region" description="Helical" evidence="1">
    <location>
        <begin position="96"/>
        <end position="116"/>
    </location>
</feature>
<proteinExistence type="predicted"/>
<dbReference type="HOGENOM" id="CLU_2027156_0_0_1"/>
<keyword evidence="1" id="KW-0812">Transmembrane</keyword>
<gene>
    <name evidence="2" type="ORF">LEMA_P092050.1</name>
</gene>
<protein>
    <submittedName>
        <fullName evidence="2">Predicted protein</fullName>
    </submittedName>
</protein>
<evidence type="ECO:0000256" key="1">
    <source>
        <dbReference type="SAM" id="Phobius"/>
    </source>
</evidence>
<dbReference type="VEuPathDB" id="FungiDB:LEMA_P092050.1"/>
<sequence length="122" mass="14235">MAQMRGPRFVSMARRNPTANRCCYGSSLPTCRRYMRQDRQDRQTDRHAALHATTSKVQYFGAAKLDKEPKKVRESLQPLRRSNSFYSLLLRVCSDLWLFFFSTISISSSSSFFLLFTKLFCD</sequence>
<name>E5A2K0_LEPMJ</name>
<dbReference type="AlphaFoldDB" id="E5A2K0"/>
<evidence type="ECO:0000313" key="3">
    <source>
        <dbReference type="Proteomes" id="UP000002668"/>
    </source>
</evidence>
<keyword evidence="1" id="KW-1133">Transmembrane helix</keyword>